<keyword evidence="2" id="KW-0645">Protease</keyword>
<organism evidence="2">
    <name type="scientific">Clostridium botulinum (strain Eklund 17B / Type B)</name>
    <dbReference type="NCBI Taxonomy" id="935198"/>
    <lineage>
        <taxon>Bacteria</taxon>
        <taxon>Bacillati</taxon>
        <taxon>Bacillota</taxon>
        <taxon>Clostridia</taxon>
        <taxon>Eubacteriales</taxon>
        <taxon>Clostridiaceae</taxon>
        <taxon>Clostridium</taxon>
    </lineage>
</organism>
<dbReference type="GO" id="GO:0004180">
    <property type="term" value="F:carboxypeptidase activity"/>
    <property type="evidence" value="ECO:0007669"/>
    <property type="project" value="UniProtKB-KW"/>
</dbReference>
<name>B2TJU2_CLOBB</name>
<sequence>MKKILKKILIFIIVIGGLFVCNRFLFIESEKINIKDNKFNLNNNDKLINEDNDEIILVNRKNGLDKEYKPENLTIPNIPFTDNSSNEEKHVARIIAKPLEELVNIAKKDGITLLGNSAYRSYKSQKNTYNNRVKTAGKENADAYVAEPGFSEHQTGMCIDITNEDKYFLKGTKEADWLAENCYRFGFIIRYPYGKKNITGIEYEPWHIRYVGKKAAKYIYDNKITLEEYLRK</sequence>
<dbReference type="CDD" id="cd14852">
    <property type="entry name" value="LD-carboxypeptidase"/>
    <property type="match status" value="1"/>
</dbReference>
<reference evidence="2" key="2">
    <citation type="submission" date="2009-08" db="EMBL/GenBank/DDBJ databases">
        <authorList>
            <person name="Shrivastava S."/>
            <person name="Brinkac L.M."/>
            <person name="Dodson R.J."/>
            <person name="Harkins D.M."/>
            <person name="Durkin A.S."/>
            <person name="Sutton G."/>
        </authorList>
    </citation>
    <scope>NUCLEOTIDE SEQUENCE</scope>
    <source>
        <strain evidence="2">Eklund 17B</strain>
    </source>
</reference>
<dbReference type="InterPro" id="IPR052179">
    <property type="entry name" value="DD-CPase-like"/>
</dbReference>
<protein>
    <submittedName>
        <fullName evidence="2">Serine-type D-Ala-D-Ala carboxypeptidase</fullName>
    </submittedName>
</protein>
<dbReference type="PANTHER" id="PTHR34385:SF1">
    <property type="entry name" value="PEPTIDOGLYCAN L-ALANYL-D-GLUTAMATE ENDOPEPTIDASE CWLK"/>
    <property type="match status" value="1"/>
</dbReference>
<accession>U4P4U4</accession>
<dbReference type="KEGG" id="cbk:CLL_A1481"/>
<gene>
    <name evidence="2" type="ordered locus">CLL_A1481</name>
</gene>
<dbReference type="Pfam" id="PF02557">
    <property type="entry name" value="VanY"/>
    <property type="match status" value="1"/>
</dbReference>
<dbReference type="GO" id="GO:0006508">
    <property type="term" value="P:proteolysis"/>
    <property type="evidence" value="ECO:0007669"/>
    <property type="project" value="InterPro"/>
</dbReference>
<accession>B2TJU2</accession>
<keyword evidence="2" id="KW-0378">Hydrolase</keyword>
<dbReference type="PANTHER" id="PTHR34385">
    <property type="entry name" value="D-ALANYL-D-ALANINE CARBOXYPEPTIDASE"/>
    <property type="match status" value="1"/>
</dbReference>
<dbReference type="InterPro" id="IPR058193">
    <property type="entry name" value="VanY/YodJ_core_dom"/>
</dbReference>
<evidence type="ECO:0000313" key="2">
    <source>
        <dbReference type="EMBL" id="ACD23160.1"/>
    </source>
</evidence>
<dbReference type="SUPFAM" id="SSF55166">
    <property type="entry name" value="Hedgehog/DD-peptidase"/>
    <property type="match status" value="1"/>
</dbReference>
<dbReference type="Gene3D" id="3.30.1380.10">
    <property type="match status" value="1"/>
</dbReference>
<dbReference type="HOGENOM" id="CLU_054193_5_2_9"/>
<dbReference type="InterPro" id="IPR003709">
    <property type="entry name" value="VanY-like_core_dom"/>
</dbReference>
<dbReference type="EMBL" id="CP001056">
    <property type="protein sequence ID" value="ACD23160.1"/>
    <property type="molecule type" value="Genomic_DNA"/>
</dbReference>
<dbReference type="PATRIC" id="fig|935198.13.peg.1427"/>
<reference evidence="2" key="1">
    <citation type="submission" date="2009-06" db="EMBL/GenBank/DDBJ databases">
        <authorList>
            <consortium name="US DOE Joint Genome Institute (JGI-PGF)"/>
            <person name="Lucas S."/>
            <person name="Copeland A."/>
            <person name="Lapidus A."/>
            <person name="Glavina del Rio T."/>
            <person name="Dalin E."/>
            <person name="Tice H."/>
            <person name="Bruce D."/>
            <person name="Goodwin L."/>
            <person name="Pitluck S."/>
            <person name="Kyrpides N."/>
            <person name="Mavromatis K."/>
            <person name="Ivanova N."/>
            <person name="Saunders E."/>
            <person name="Brettin T."/>
            <person name="Detter J.C."/>
            <person name="Han C."/>
            <person name="Larimer F."/>
            <person name="Land M."/>
            <person name="Hauser L."/>
            <person name="Markowitz V."/>
            <person name="Cheng J.-F."/>
            <person name="Hugenholtz P."/>
            <person name="Woyke T."/>
            <person name="Wu D."/>
            <person name="Gronow S."/>
            <person name="Klenk H.-P."/>
            <person name="Eisen J.A."/>
        </authorList>
    </citation>
    <scope>NUCLEOTIDE SEQUENCE</scope>
    <source>
        <strain evidence="2">Eklund 17B</strain>
    </source>
</reference>
<dbReference type="InterPro" id="IPR009045">
    <property type="entry name" value="Zn_M74/Hedgehog-like"/>
</dbReference>
<proteinExistence type="predicted"/>
<keyword evidence="2" id="KW-0121">Carboxypeptidase</keyword>
<feature type="domain" description="D-alanyl-D-alanine carboxypeptidase-like core" evidence="1">
    <location>
        <begin position="90"/>
        <end position="213"/>
    </location>
</feature>
<dbReference type="AlphaFoldDB" id="B2TJU2"/>
<evidence type="ECO:0000259" key="1">
    <source>
        <dbReference type="Pfam" id="PF02557"/>
    </source>
</evidence>